<keyword evidence="2" id="KW-1185">Reference proteome</keyword>
<evidence type="ECO:0000313" key="1">
    <source>
        <dbReference type="EMBL" id="SLN58431.1"/>
    </source>
</evidence>
<dbReference type="Proteomes" id="UP000193200">
    <property type="component" value="Unassembled WGS sequence"/>
</dbReference>
<sequence length="82" mass="8842">MASQAIAQPVRPALDADETVPVVAPLTAEAACGEVNEILWRAAMTKVLTDQEIAKRFALPAERVASLRQDSFDSCEVMRGTL</sequence>
<protein>
    <submittedName>
        <fullName evidence="1">Uncharacterized protein</fullName>
    </submittedName>
</protein>
<dbReference type="EMBL" id="FWFR01000002">
    <property type="protein sequence ID" value="SLN58431.1"/>
    <property type="molecule type" value="Genomic_DNA"/>
</dbReference>
<dbReference type="AlphaFoldDB" id="A0A1Y5TBY0"/>
<organism evidence="1 2">
    <name type="scientific">Oceanibacterium hippocampi</name>
    <dbReference type="NCBI Taxonomy" id="745714"/>
    <lineage>
        <taxon>Bacteria</taxon>
        <taxon>Pseudomonadati</taxon>
        <taxon>Pseudomonadota</taxon>
        <taxon>Alphaproteobacteria</taxon>
        <taxon>Sneathiellales</taxon>
        <taxon>Sneathiellaceae</taxon>
        <taxon>Oceanibacterium</taxon>
    </lineage>
</organism>
<dbReference type="RefSeq" id="WP_085883916.1">
    <property type="nucleotide sequence ID" value="NZ_FWFR01000002.1"/>
</dbReference>
<dbReference type="InParanoid" id="A0A1Y5TBY0"/>
<evidence type="ECO:0000313" key="2">
    <source>
        <dbReference type="Proteomes" id="UP000193200"/>
    </source>
</evidence>
<name>A0A1Y5TBY0_9PROT</name>
<accession>A0A1Y5TBY0</accession>
<reference evidence="1 2" key="1">
    <citation type="submission" date="2017-03" db="EMBL/GenBank/DDBJ databases">
        <authorList>
            <person name="Afonso C.L."/>
            <person name="Miller P.J."/>
            <person name="Scott M.A."/>
            <person name="Spackman E."/>
            <person name="Goraichik I."/>
            <person name="Dimitrov K.M."/>
            <person name="Suarez D.L."/>
            <person name="Swayne D.E."/>
        </authorList>
    </citation>
    <scope>NUCLEOTIDE SEQUENCE [LARGE SCALE GENOMIC DNA]</scope>
    <source>
        <strain evidence="1 2">CECT 7691</strain>
    </source>
</reference>
<proteinExistence type="predicted"/>
<gene>
    <name evidence="1" type="ORF">OCH7691_02573</name>
</gene>